<name>A0A1X7AGV8_9GAMM</name>
<keyword evidence="6" id="KW-1185">Reference proteome</keyword>
<evidence type="ECO:0000256" key="3">
    <source>
        <dbReference type="ARBA" id="ARBA00023163"/>
    </source>
</evidence>
<dbReference type="GO" id="GO:0006354">
    <property type="term" value="P:DNA-templated transcription elongation"/>
    <property type="evidence" value="ECO:0007669"/>
    <property type="project" value="InterPro"/>
</dbReference>
<dbReference type="GO" id="GO:0005829">
    <property type="term" value="C:cytosol"/>
    <property type="evidence" value="ECO:0007669"/>
    <property type="project" value="TreeGrafter"/>
</dbReference>
<dbReference type="SUPFAM" id="SSF82679">
    <property type="entry name" value="N-utilization substance G protein NusG, N-terminal domain"/>
    <property type="match status" value="1"/>
</dbReference>
<evidence type="ECO:0000313" key="6">
    <source>
        <dbReference type="Proteomes" id="UP000196573"/>
    </source>
</evidence>
<dbReference type="InterPro" id="IPR043425">
    <property type="entry name" value="NusG-like"/>
</dbReference>
<dbReference type="Pfam" id="PF02357">
    <property type="entry name" value="NusG"/>
    <property type="match status" value="1"/>
</dbReference>
<proteinExistence type="predicted"/>
<organism evidence="5 6">
    <name type="scientific">Parendozoicomonas haliclonae</name>
    <dbReference type="NCBI Taxonomy" id="1960125"/>
    <lineage>
        <taxon>Bacteria</taxon>
        <taxon>Pseudomonadati</taxon>
        <taxon>Pseudomonadota</taxon>
        <taxon>Gammaproteobacteria</taxon>
        <taxon>Oceanospirillales</taxon>
        <taxon>Endozoicomonadaceae</taxon>
        <taxon>Parendozoicomonas</taxon>
    </lineage>
</organism>
<dbReference type="PANTHER" id="PTHR30265">
    <property type="entry name" value="RHO-INTERACTING TRANSCRIPTION TERMINATION FACTOR NUSG"/>
    <property type="match status" value="1"/>
</dbReference>
<dbReference type="OrthoDB" id="9790639at2"/>
<dbReference type="AlphaFoldDB" id="A0A1X7AGV8"/>
<sequence>MDEWYLLKTRPRQELRAVENLERQGFEPFCPLMKKKSRDTFEALFPGYIFLLNEKKYAEVLPWEKVRSTRGVYDFVKFGGKPATVPNELIDGLLEREDHLRSVPVFKTGQKVVFKDGPFADLEGIYLCDKGEQRCMVLLNIISREQPILADQANLRS</sequence>
<dbReference type="CDD" id="cd09892">
    <property type="entry name" value="NGN_SP_RfaH"/>
    <property type="match status" value="1"/>
</dbReference>
<evidence type="ECO:0000256" key="2">
    <source>
        <dbReference type="ARBA" id="ARBA00023015"/>
    </source>
</evidence>
<dbReference type="InterPro" id="IPR008991">
    <property type="entry name" value="Translation_prot_SH3-like_sf"/>
</dbReference>
<keyword evidence="1" id="KW-0889">Transcription antitermination</keyword>
<dbReference type="InterPro" id="IPR036735">
    <property type="entry name" value="NGN_dom_sf"/>
</dbReference>
<evidence type="ECO:0000256" key="1">
    <source>
        <dbReference type="ARBA" id="ARBA00022814"/>
    </source>
</evidence>
<dbReference type="GO" id="GO:0031564">
    <property type="term" value="P:transcription antitermination"/>
    <property type="evidence" value="ECO:0007669"/>
    <property type="project" value="UniProtKB-KW"/>
</dbReference>
<evidence type="ECO:0000259" key="4">
    <source>
        <dbReference type="SMART" id="SM00738"/>
    </source>
</evidence>
<keyword evidence="3" id="KW-0804">Transcription</keyword>
<dbReference type="RefSeq" id="WP_087108054.1">
    <property type="nucleotide sequence ID" value="NZ_CBCSCN010000009.1"/>
</dbReference>
<dbReference type="SMART" id="SM00738">
    <property type="entry name" value="NGN"/>
    <property type="match status" value="1"/>
</dbReference>
<dbReference type="PANTHER" id="PTHR30265:SF7">
    <property type="entry name" value="TRANSCRIPTION ANTITERMINATION PROTEIN RFAH"/>
    <property type="match status" value="1"/>
</dbReference>
<gene>
    <name evidence="5" type="primary">rfaH</name>
    <name evidence="5" type="ORF">EHSB41UT_01261</name>
</gene>
<evidence type="ECO:0000313" key="5">
    <source>
        <dbReference type="EMBL" id="SMA41469.1"/>
    </source>
</evidence>
<dbReference type="InterPro" id="IPR006645">
    <property type="entry name" value="NGN-like_dom"/>
</dbReference>
<feature type="domain" description="NusG-like N-terminal" evidence="4">
    <location>
        <begin position="1"/>
        <end position="97"/>
    </location>
</feature>
<reference evidence="5 6" key="1">
    <citation type="submission" date="2017-03" db="EMBL/GenBank/DDBJ databases">
        <authorList>
            <person name="Afonso C.L."/>
            <person name="Miller P.J."/>
            <person name="Scott M.A."/>
            <person name="Spackman E."/>
            <person name="Goraichik I."/>
            <person name="Dimitrov K.M."/>
            <person name="Suarez D.L."/>
            <person name="Swayne D.E."/>
        </authorList>
    </citation>
    <scope>NUCLEOTIDE SEQUENCE [LARGE SCALE GENOMIC DNA]</scope>
    <source>
        <strain evidence="5">SB41UT1</strain>
    </source>
</reference>
<protein>
    <submittedName>
        <fullName evidence="5">Transcription antitermination protein RfaH</fullName>
    </submittedName>
</protein>
<dbReference type="Gene3D" id="3.30.70.940">
    <property type="entry name" value="NusG, N-terminal domain"/>
    <property type="match status" value="1"/>
</dbReference>
<dbReference type="EMBL" id="FWPT01000003">
    <property type="protein sequence ID" value="SMA41469.1"/>
    <property type="molecule type" value="Genomic_DNA"/>
</dbReference>
<dbReference type="SUPFAM" id="SSF50104">
    <property type="entry name" value="Translation proteins SH3-like domain"/>
    <property type="match status" value="1"/>
</dbReference>
<accession>A0A1X7AGV8</accession>
<dbReference type="Proteomes" id="UP000196573">
    <property type="component" value="Unassembled WGS sequence"/>
</dbReference>
<keyword evidence="2" id="KW-0805">Transcription regulation</keyword>